<dbReference type="EMBL" id="VICF01000139">
    <property type="protein sequence ID" value="TQC59744.1"/>
    <property type="molecule type" value="Genomic_DNA"/>
</dbReference>
<comment type="caution">
    <text evidence="2">The sequence shown here is derived from an EMBL/GenBank/DDBJ whole genome shotgun (WGS) entry which is preliminary data.</text>
</comment>
<proteinExistence type="predicted"/>
<sequence>RTGLGVGLLAEMAVSANDTDLRAWPAPPEIPERNTFTLLPRDRVLRDYALELVHVLAPQIDTRDLRRVMEGNQQPDWPAPPSWEDLTQTITS</sequence>
<evidence type="ECO:0000313" key="2">
    <source>
        <dbReference type="EMBL" id="TQC59744.1"/>
    </source>
</evidence>
<evidence type="ECO:0000313" key="3">
    <source>
        <dbReference type="Proteomes" id="UP000319715"/>
    </source>
</evidence>
<organism evidence="2 3">
    <name type="scientific">Pantoea dispersa</name>
    <dbReference type="NCBI Taxonomy" id="59814"/>
    <lineage>
        <taxon>Bacteria</taxon>
        <taxon>Pseudomonadati</taxon>
        <taxon>Pseudomonadota</taxon>
        <taxon>Gammaproteobacteria</taxon>
        <taxon>Enterobacterales</taxon>
        <taxon>Erwiniaceae</taxon>
        <taxon>Pantoea</taxon>
    </lineage>
</organism>
<dbReference type="Gene3D" id="3.40.190.10">
    <property type="entry name" value="Periplasmic binding protein-like II"/>
    <property type="match status" value="2"/>
</dbReference>
<gene>
    <name evidence="2" type="ORF">FK492_24130</name>
</gene>
<reference evidence="2 3" key="1">
    <citation type="submission" date="2019-06" db="EMBL/GenBank/DDBJ databases">
        <title>Pantoea dispersa Assembly.</title>
        <authorList>
            <person name="Wang J."/>
        </authorList>
    </citation>
    <scope>NUCLEOTIDE SEQUENCE [LARGE SCALE GENOMIC DNA]</scope>
    <source>
        <strain evidence="3">bio</strain>
    </source>
</reference>
<evidence type="ECO:0000256" key="1">
    <source>
        <dbReference type="SAM" id="MobiDB-lite"/>
    </source>
</evidence>
<dbReference type="Proteomes" id="UP000319715">
    <property type="component" value="Unassembled WGS sequence"/>
</dbReference>
<accession>A0ABY2ZSB1</accession>
<feature type="region of interest" description="Disordered" evidence="1">
    <location>
        <begin position="71"/>
        <end position="92"/>
    </location>
</feature>
<name>A0ABY2ZSB1_9GAMM</name>
<feature type="non-terminal residue" evidence="2">
    <location>
        <position position="1"/>
    </location>
</feature>
<keyword evidence="3" id="KW-1185">Reference proteome</keyword>
<protein>
    <submittedName>
        <fullName evidence="2">CysB family transcriptional regulator</fullName>
    </submittedName>
</protein>